<dbReference type="EMBL" id="CAUYUJ010015808">
    <property type="protein sequence ID" value="CAK0858301.1"/>
    <property type="molecule type" value="Genomic_DNA"/>
</dbReference>
<organism evidence="3 4">
    <name type="scientific">Prorocentrum cordatum</name>
    <dbReference type="NCBI Taxonomy" id="2364126"/>
    <lineage>
        <taxon>Eukaryota</taxon>
        <taxon>Sar</taxon>
        <taxon>Alveolata</taxon>
        <taxon>Dinophyceae</taxon>
        <taxon>Prorocentrales</taxon>
        <taxon>Prorocentraceae</taxon>
        <taxon>Prorocentrum</taxon>
    </lineage>
</organism>
<feature type="region of interest" description="Disordered" evidence="2">
    <location>
        <begin position="1"/>
        <end position="51"/>
    </location>
</feature>
<dbReference type="Proteomes" id="UP001189429">
    <property type="component" value="Unassembled WGS sequence"/>
</dbReference>
<keyword evidence="4" id="KW-1185">Reference proteome</keyword>
<feature type="non-terminal residue" evidence="3">
    <location>
        <position position="1"/>
    </location>
</feature>
<comment type="caution">
    <text evidence="3">The sequence shown here is derived from an EMBL/GenBank/DDBJ whole genome shotgun (WGS) entry which is preliminary data.</text>
</comment>
<proteinExistence type="predicted"/>
<evidence type="ECO:0000313" key="3">
    <source>
        <dbReference type="EMBL" id="CAK0858301.1"/>
    </source>
</evidence>
<feature type="coiled-coil region" evidence="1">
    <location>
        <begin position="64"/>
        <end position="126"/>
    </location>
</feature>
<evidence type="ECO:0000313" key="4">
    <source>
        <dbReference type="Proteomes" id="UP001189429"/>
    </source>
</evidence>
<keyword evidence="1" id="KW-0175">Coiled coil</keyword>
<evidence type="ECO:0000256" key="1">
    <source>
        <dbReference type="SAM" id="Coils"/>
    </source>
</evidence>
<evidence type="ECO:0000256" key="2">
    <source>
        <dbReference type="SAM" id="MobiDB-lite"/>
    </source>
</evidence>
<name>A0ABN9UFH8_9DINO</name>
<reference evidence="3" key="1">
    <citation type="submission" date="2023-10" db="EMBL/GenBank/DDBJ databases">
        <authorList>
            <person name="Chen Y."/>
            <person name="Shah S."/>
            <person name="Dougan E. K."/>
            <person name="Thang M."/>
            <person name="Chan C."/>
        </authorList>
    </citation>
    <scope>NUCLEOTIDE SEQUENCE [LARGE SCALE GENOMIC DNA]</scope>
</reference>
<sequence length="359" mass="37486">APEPASLAGASRARPAPELASPSAARARRSAEAVTPAATDTELDTEVDPVDSLSAQAGQLKELLAARTADVEMARAEAEAAKAEAEMARAEAERASAEAERAKAEVERAKAAAESMRNELAAMQAAADLTDPPAAVPEGPCYARLEALVSELPVVRIREAAVGVKRSLRMGGTARACRFLLGGFRVVAVEGLDAASGSTSCGMDRVPDVREFVRLGCVCGETFPWDDPSVVDGAGARPGAKRRRQALPCGHWMMPSAAWRFELTLQDLEEPAASLVVHVRDQHGQLLGVTPDAALTDGAARDRVRALLDSLLKSGSESETAAAPDHTLAGSIMDRNFTVEGTQLGWAGSAGSRPESMSG</sequence>
<dbReference type="Gene3D" id="1.20.120.330">
    <property type="entry name" value="Nucleotidyltransferases domain 2"/>
    <property type="match status" value="1"/>
</dbReference>
<protein>
    <submittedName>
        <fullName evidence="3">Uncharacterized protein</fullName>
    </submittedName>
</protein>
<gene>
    <name evidence="3" type="ORF">PCOR1329_LOCUS48137</name>
</gene>
<feature type="compositionally biased region" description="Low complexity" evidence="2">
    <location>
        <begin position="10"/>
        <end position="25"/>
    </location>
</feature>
<accession>A0ABN9UFH8</accession>